<keyword evidence="3" id="KW-1185">Reference proteome</keyword>
<feature type="region of interest" description="Disordered" evidence="1">
    <location>
        <begin position="191"/>
        <end position="239"/>
    </location>
</feature>
<protein>
    <submittedName>
        <fullName evidence="2">Uncharacterized protein</fullName>
    </submittedName>
</protein>
<accession>A0A562QAC7</accession>
<comment type="caution">
    <text evidence="2">The sequence shown here is derived from an EMBL/GenBank/DDBJ whole genome shotgun (WGS) entry which is preliminary data.</text>
</comment>
<proteinExistence type="predicted"/>
<name>A0A562QAC7_9PSED</name>
<evidence type="ECO:0000313" key="2">
    <source>
        <dbReference type="EMBL" id="TWI52976.1"/>
    </source>
</evidence>
<dbReference type="OrthoDB" id="6636332at2"/>
<dbReference type="RefSeq" id="WP_145142919.1">
    <property type="nucleotide sequence ID" value="NZ_VLKY01000009.1"/>
</dbReference>
<sequence length="239" mass="25707">MTLKYQLDSLEGLEPAQAAMYVEKDGKFYLQVEGIPQPSEDVTGLKAKVEELLAEKKAEAKKRQEAEEAAKRYAEEQARKNGDVEALQKSWEEKHTKALTEKEQTLASLQAQIQKLTVGATAASLAGELAVQGSSGVLERLIAPRLSMEIRDGKPVVVVLDQEGRPSAMTVAEYKAEITNDPALAPLIAGSRATGGGAGGSKSGGAAKTLDQMTGMERVELRRTNPAEYERLKAQSAKP</sequence>
<dbReference type="EMBL" id="VLKY01000009">
    <property type="protein sequence ID" value="TWI52976.1"/>
    <property type="molecule type" value="Genomic_DNA"/>
</dbReference>
<feature type="compositionally biased region" description="Basic and acidic residues" evidence="1">
    <location>
        <begin position="217"/>
        <end position="233"/>
    </location>
</feature>
<feature type="compositionally biased region" description="Gly residues" evidence="1">
    <location>
        <begin position="193"/>
        <end position="203"/>
    </location>
</feature>
<gene>
    <name evidence="2" type="ORF">IQ22_02811</name>
</gene>
<evidence type="ECO:0000313" key="3">
    <source>
        <dbReference type="Proteomes" id="UP000316905"/>
    </source>
</evidence>
<dbReference type="AlphaFoldDB" id="A0A562QAC7"/>
<feature type="region of interest" description="Disordered" evidence="1">
    <location>
        <begin position="58"/>
        <end position="85"/>
    </location>
</feature>
<organism evidence="2 3">
    <name type="scientific">Pseudomonas duriflava</name>
    <dbReference type="NCBI Taxonomy" id="459528"/>
    <lineage>
        <taxon>Bacteria</taxon>
        <taxon>Pseudomonadati</taxon>
        <taxon>Pseudomonadota</taxon>
        <taxon>Gammaproteobacteria</taxon>
        <taxon>Pseudomonadales</taxon>
        <taxon>Pseudomonadaceae</taxon>
        <taxon>Pseudomonas</taxon>
    </lineage>
</organism>
<reference evidence="2 3" key="1">
    <citation type="journal article" date="2015" name="Stand. Genomic Sci.">
        <title>Genomic Encyclopedia of Bacterial and Archaeal Type Strains, Phase III: the genomes of soil and plant-associated and newly described type strains.</title>
        <authorList>
            <person name="Whitman W.B."/>
            <person name="Woyke T."/>
            <person name="Klenk H.P."/>
            <person name="Zhou Y."/>
            <person name="Lilburn T.G."/>
            <person name="Beck B.J."/>
            <person name="De Vos P."/>
            <person name="Vandamme P."/>
            <person name="Eisen J.A."/>
            <person name="Garrity G."/>
            <person name="Hugenholtz P."/>
            <person name="Kyrpides N.C."/>
        </authorList>
    </citation>
    <scope>NUCLEOTIDE SEQUENCE [LARGE SCALE GENOMIC DNA]</scope>
    <source>
        <strain evidence="2 3">CGMCC 1.6858</strain>
    </source>
</reference>
<feature type="compositionally biased region" description="Basic and acidic residues" evidence="1">
    <location>
        <begin position="58"/>
        <end position="83"/>
    </location>
</feature>
<dbReference type="Proteomes" id="UP000316905">
    <property type="component" value="Unassembled WGS sequence"/>
</dbReference>
<evidence type="ECO:0000256" key="1">
    <source>
        <dbReference type="SAM" id="MobiDB-lite"/>
    </source>
</evidence>